<accession>A0A318KR64</accession>
<dbReference type="STRING" id="1034346.GCA_000313565_00485"/>
<keyword evidence="4" id="KW-1185">Reference proteome</keyword>
<dbReference type="Pfam" id="PF07853">
    <property type="entry name" value="DUF1648"/>
    <property type="match status" value="1"/>
</dbReference>
<dbReference type="PANTHER" id="PTHR37810:SF5">
    <property type="entry name" value="IMMUNITY PROTEIN SDPI"/>
    <property type="match status" value="1"/>
</dbReference>
<feature type="domain" description="DUF1648" evidence="2">
    <location>
        <begin position="14"/>
        <end position="58"/>
    </location>
</feature>
<dbReference type="InterPro" id="IPR012867">
    <property type="entry name" value="DUF1648"/>
</dbReference>
<dbReference type="OrthoDB" id="9808690at2"/>
<dbReference type="Pfam" id="PF13630">
    <property type="entry name" value="SdpI"/>
    <property type="match status" value="1"/>
</dbReference>
<dbReference type="AlphaFoldDB" id="A0A318KR64"/>
<dbReference type="InterPro" id="IPR025962">
    <property type="entry name" value="SdpI/YhfL"/>
</dbReference>
<keyword evidence="1" id="KW-0812">Transmembrane</keyword>
<name>A0A318KR64_9FIRM</name>
<dbReference type="PIRSF" id="PIRSF038959">
    <property type="entry name" value="SdpI"/>
    <property type="match status" value="1"/>
</dbReference>
<dbReference type="RefSeq" id="WP_022936789.1">
    <property type="nucleotide sequence ID" value="NZ_CABKRQ010000001.1"/>
</dbReference>
<dbReference type="GO" id="GO:0009636">
    <property type="term" value="P:response to toxic substance"/>
    <property type="evidence" value="ECO:0007669"/>
    <property type="project" value="TreeGrafter"/>
</dbReference>
<feature type="transmembrane region" description="Helical" evidence="1">
    <location>
        <begin position="88"/>
        <end position="110"/>
    </location>
</feature>
<dbReference type="PANTHER" id="PTHR37810">
    <property type="entry name" value="IMMUNITY PROTEIN SDPI"/>
    <property type="match status" value="1"/>
</dbReference>
<comment type="caution">
    <text evidence="3">The sequence shown here is derived from an EMBL/GenBank/DDBJ whole genome shotgun (WGS) entry which is preliminary data.</text>
</comment>
<keyword evidence="1" id="KW-1133">Transmembrane helix</keyword>
<feature type="transmembrane region" description="Helical" evidence="1">
    <location>
        <begin position="162"/>
        <end position="180"/>
    </location>
</feature>
<dbReference type="Proteomes" id="UP000247612">
    <property type="component" value="Unassembled WGS sequence"/>
</dbReference>
<sequence>MKIKFNWRLMLLPFINLAAILCLLPFLPEQIPMHFNYQWEIDGYGSKLSFILMPLLLIGLGLLFQLLPHIDPLGKNYARFQKRVDHSFIALSLFMIGTELIMILAAASIDFIKPDILFQGLFGLLFMFLGNIFPKIKHNYFMGIKTPWTISNEDNWTMTHRFGGKLWFLGGFLAILFIVLPKELRTIALVIDLIVITLAPMIYSYIYFRKTRGYENA</sequence>
<keyword evidence="1" id="KW-0472">Membrane</keyword>
<evidence type="ECO:0000313" key="4">
    <source>
        <dbReference type="Proteomes" id="UP000247612"/>
    </source>
</evidence>
<dbReference type="EMBL" id="QJKH01000008">
    <property type="protein sequence ID" value="PXX78185.1"/>
    <property type="molecule type" value="Genomic_DNA"/>
</dbReference>
<gene>
    <name evidence="3" type="ORF">DES51_108112</name>
</gene>
<feature type="transmembrane region" description="Helical" evidence="1">
    <location>
        <begin position="7"/>
        <end position="28"/>
    </location>
</feature>
<feature type="transmembrane region" description="Helical" evidence="1">
    <location>
        <begin position="48"/>
        <end position="67"/>
    </location>
</feature>
<feature type="transmembrane region" description="Helical" evidence="1">
    <location>
        <begin position="186"/>
        <end position="208"/>
    </location>
</feature>
<feature type="transmembrane region" description="Helical" evidence="1">
    <location>
        <begin position="116"/>
        <end position="133"/>
    </location>
</feature>
<evidence type="ECO:0000259" key="2">
    <source>
        <dbReference type="Pfam" id="PF07853"/>
    </source>
</evidence>
<organism evidence="3 4">
    <name type="scientific">Dielma fastidiosa</name>
    <dbReference type="NCBI Taxonomy" id="1034346"/>
    <lineage>
        <taxon>Bacteria</taxon>
        <taxon>Bacillati</taxon>
        <taxon>Bacillota</taxon>
        <taxon>Erysipelotrichia</taxon>
        <taxon>Erysipelotrichales</taxon>
        <taxon>Erysipelotrichaceae</taxon>
        <taxon>Dielma</taxon>
    </lineage>
</organism>
<reference evidence="3 4" key="1">
    <citation type="submission" date="2018-05" db="EMBL/GenBank/DDBJ databases">
        <title>Genomic Encyclopedia of Type Strains, Phase IV (KMG-IV): sequencing the most valuable type-strain genomes for metagenomic binning, comparative biology and taxonomic classification.</title>
        <authorList>
            <person name="Goeker M."/>
        </authorList>
    </citation>
    <scope>NUCLEOTIDE SEQUENCE [LARGE SCALE GENOMIC DNA]</scope>
    <source>
        <strain evidence="3 4">JC118</strain>
    </source>
</reference>
<evidence type="ECO:0000256" key="1">
    <source>
        <dbReference type="SAM" id="Phobius"/>
    </source>
</evidence>
<protein>
    <submittedName>
        <fullName evidence="3">Putative membrane protein</fullName>
    </submittedName>
</protein>
<dbReference type="InterPro" id="IPR026272">
    <property type="entry name" value="SdpI"/>
</dbReference>
<evidence type="ECO:0000313" key="3">
    <source>
        <dbReference type="EMBL" id="PXX78185.1"/>
    </source>
</evidence>
<proteinExistence type="predicted"/>